<dbReference type="GO" id="GO:0005737">
    <property type="term" value="C:cytoplasm"/>
    <property type="evidence" value="ECO:0007669"/>
    <property type="project" value="UniProtKB-SubCell"/>
</dbReference>
<dbReference type="GO" id="GO:0007059">
    <property type="term" value="P:chromosome segregation"/>
    <property type="evidence" value="ECO:0007669"/>
    <property type="project" value="UniProtKB-UniRule"/>
</dbReference>
<keyword evidence="4 9" id="KW-0159">Chromosome partition</keyword>
<dbReference type="InterPro" id="IPR010998">
    <property type="entry name" value="Integrase_recombinase_N"/>
</dbReference>
<feature type="active site" evidence="9">
    <location>
        <position position="226"/>
    </location>
</feature>
<dbReference type="InterPro" id="IPR004107">
    <property type="entry name" value="Integrase_SAM-like_N"/>
</dbReference>
<dbReference type="SUPFAM" id="SSF56349">
    <property type="entry name" value="DNA breaking-rejoining enzymes"/>
    <property type="match status" value="1"/>
</dbReference>
<evidence type="ECO:0000256" key="9">
    <source>
        <dbReference type="HAMAP-Rule" id="MF_01808"/>
    </source>
</evidence>
<evidence type="ECO:0000313" key="13">
    <source>
        <dbReference type="EMBL" id="HJC84680.1"/>
    </source>
</evidence>
<evidence type="ECO:0000256" key="3">
    <source>
        <dbReference type="ARBA" id="ARBA00022618"/>
    </source>
</evidence>
<evidence type="ECO:0000256" key="4">
    <source>
        <dbReference type="ARBA" id="ARBA00022829"/>
    </source>
</evidence>
<dbReference type="InterPro" id="IPR011010">
    <property type="entry name" value="DNA_brk_join_enz"/>
</dbReference>
<dbReference type="InterPro" id="IPR023009">
    <property type="entry name" value="Tyrosine_recombinase_XerC/XerD"/>
</dbReference>
<feature type="region of interest" description="Disordered" evidence="10">
    <location>
        <begin position="141"/>
        <end position="181"/>
    </location>
</feature>
<dbReference type="PANTHER" id="PTHR30349">
    <property type="entry name" value="PHAGE INTEGRASE-RELATED"/>
    <property type="match status" value="1"/>
</dbReference>
<gene>
    <name evidence="9" type="primary">xerC</name>
    <name evidence="13" type="ORF">H9751_03875</name>
</gene>
<reference evidence="13" key="2">
    <citation type="submission" date="2021-04" db="EMBL/GenBank/DDBJ databases">
        <authorList>
            <person name="Gilroy R."/>
        </authorList>
    </citation>
    <scope>NUCLEOTIDE SEQUENCE</scope>
    <source>
        <strain evidence="13">ChiHjej13B12-4958</strain>
    </source>
</reference>
<keyword evidence="5 9" id="KW-0229">DNA integration</keyword>
<accession>A0A9D2QBS0</accession>
<feature type="active site" evidence="9">
    <location>
        <position position="204"/>
    </location>
</feature>
<evidence type="ECO:0000256" key="5">
    <source>
        <dbReference type="ARBA" id="ARBA00022908"/>
    </source>
</evidence>
<evidence type="ECO:0000256" key="10">
    <source>
        <dbReference type="SAM" id="MobiDB-lite"/>
    </source>
</evidence>
<evidence type="ECO:0000256" key="7">
    <source>
        <dbReference type="ARBA" id="ARBA00023172"/>
    </source>
</evidence>
<comment type="similarity">
    <text evidence="9">Belongs to the 'phage' integrase family. XerC subfamily.</text>
</comment>
<dbReference type="PROSITE" id="PS51898">
    <property type="entry name" value="TYR_RECOMBINASE"/>
    <property type="match status" value="1"/>
</dbReference>
<feature type="domain" description="Tyr recombinase" evidence="11">
    <location>
        <begin position="156"/>
        <end position="348"/>
    </location>
</feature>
<dbReference type="InterPro" id="IPR044068">
    <property type="entry name" value="CB"/>
</dbReference>
<dbReference type="Gene3D" id="1.10.443.10">
    <property type="entry name" value="Intergrase catalytic core"/>
    <property type="match status" value="1"/>
</dbReference>
<protein>
    <recommendedName>
        <fullName evidence="9">Tyrosine recombinase XerC</fullName>
    </recommendedName>
</protein>
<keyword evidence="8 9" id="KW-0131">Cell cycle</keyword>
<name>A0A9D2QBS0_9CORY</name>
<dbReference type="HAMAP" id="MF_01808">
    <property type="entry name" value="Recomb_XerC_XerD"/>
    <property type="match status" value="1"/>
</dbReference>
<dbReference type="PANTHER" id="PTHR30349:SF77">
    <property type="entry name" value="TYROSINE RECOMBINASE XERC"/>
    <property type="match status" value="1"/>
</dbReference>
<dbReference type="GO" id="GO:0051301">
    <property type="term" value="P:cell division"/>
    <property type="evidence" value="ECO:0007669"/>
    <property type="project" value="UniProtKB-KW"/>
</dbReference>
<evidence type="ECO:0000256" key="8">
    <source>
        <dbReference type="ARBA" id="ARBA00023306"/>
    </source>
</evidence>
<feature type="active site" evidence="9">
    <location>
        <position position="326"/>
    </location>
</feature>
<dbReference type="GO" id="GO:0009037">
    <property type="term" value="F:tyrosine-based site-specific recombinase activity"/>
    <property type="evidence" value="ECO:0007669"/>
    <property type="project" value="UniProtKB-UniRule"/>
</dbReference>
<dbReference type="GO" id="GO:0003677">
    <property type="term" value="F:DNA binding"/>
    <property type="evidence" value="ECO:0007669"/>
    <property type="project" value="UniProtKB-UniRule"/>
</dbReference>
<evidence type="ECO:0000256" key="1">
    <source>
        <dbReference type="ARBA" id="ARBA00004496"/>
    </source>
</evidence>
<organism evidence="13 14">
    <name type="scientific">Candidatus Corynebacterium faecigallinarum</name>
    <dbReference type="NCBI Taxonomy" id="2838528"/>
    <lineage>
        <taxon>Bacteria</taxon>
        <taxon>Bacillati</taxon>
        <taxon>Actinomycetota</taxon>
        <taxon>Actinomycetes</taxon>
        <taxon>Mycobacteriales</taxon>
        <taxon>Corynebacteriaceae</taxon>
        <taxon>Corynebacterium</taxon>
    </lineage>
</organism>
<proteinExistence type="inferred from homology"/>
<comment type="subcellular location">
    <subcellularLocation>
        <location evidence="1 9">Cytoplasm</location>
    </subcellularLocation>
</comment>
<feature type="active site" evidence="9">
    <location>
        <position position="300"/>
    </location>
</feature>
<evidence type="ECO:0000313" key="14">
    <source>
        <dbReference type="Proteomes" id="UP000823858"/>
    </source>
</evidence>
<dbReference type="SUPFAM" id="SSF47823">
    <property type="entry name" value="lambda integrase-like, N-terminal domain"/>
    <property type="match status" value="1"/>
</dbReference>
<comment type="function">
    <text evidence="9">Site-specific tyrosine recombinase, which acts by catalyzing the cutting and rejoining of the recombining DNA molecules. The XerC-XerD complex is essential to convert dimers of the bacterial chromosome into monomers to permit their segregation at cell division. It also contributes to the segregational stability of plasmids.</text>
</comment>
<keyword evidence="2 9" id="KW-0963">Cytoplasm</keyword>
<dbReference type="Pfam" id="PF02899">
    <property type="entry name" value="Phage_int_SAM_1"/>
    <property type="match status" value="1"/>
</dbReference>
<keyword evidence="6 9" id="KW-0238">DNA-binding</keyword>
<dbReference type="GO" id="GO:0006313">
    <property type="term" value="P:DNA transposition"/>
    <property type="evidence" value="ECO:0007669"/>
    <property type="project" value="UniProtKB-UniRule"/>
</dbReference>
<comment type="subunit">
    <text evidence="9">Forms a cyclic heterotetrameric complex composed of two molecules of XerC and two molecules of XerD.</text>
</comment>
<dbReference type="EMBL" id="DWVP01000006">
    <property type="protein sequence ID" value="HJC84680.1"/>
    <property type="molecule type" value="Genomic_DNA"/>
</dbReference>
<dbReference type="Gene3D" id="1.10.150.130">
    <property type="match status" value="1"/>
</dbReference>
<feature type="compositionally biased region" description="Low complexity" evidence="10">
    <location>
        <begin position="153"/>
        <end position="181"/>
    </location>
</feature>
<comment type="caution">
    <text evidence="13">The sequence shown here is derived from an EMBL/GenBank/DDBJ whole genome shotgun (WGS) entry which is preliminary data.</text>
</comment>
<feature type="domain" description="Core-binding (CB)" evidence="12">
    <location>
        <begin position="18"/>
        <end position="99"/>
    </location>
</feature>
<feature type="active site" evidence="9">
    <location>
        <position position="303"/>
    </location>
</feature>
<evidence type="ECO:0000256" key="6">
    <source>
        <dbReference type="ARBA" id="ARBA00023125"/>
    </source>
</evidence>
<dbReference type="InterPro" id="IPR050090">
    <property type="entry name" value="Tyrosine_recombinase_XerCD"/>
</dbReference>
<dbReference type="Pfam" id="PF00589">
    <property type="entry name" value="Phage_integrase"/>
    <property type="match status" value="1"/>
</dbReference>
<sequence length="358" mass="37950">MERDPAPGAPTPDAEAHSAVESAIDGYLSYLELVKGRSANTVRAYGRDLRSACEGLTKVNEFTLERGRDVLDWAIESGASRSSVARLVSSMRGFGGWLSHTGQVPVNPVSGLQAPKASKNLPRVLHGEQAEAVLELARRRAAAAGGRDGTADGDGTQTGTDTDAESGAAPAADPATDPAADPATHALAVRDWAMLELLYATGIRVSELCGADLQDLGDRELRVTGKGDKTRVVPFGPTAQRALDAWIDVRHLLRASANRSDSGRTALFVGRRGGRIDQRRVRELVHAASRDAGVPGISPHGLRHSAATAVLEGGADLRVVQELLGHSSMQTTQIYTHVGAERLRAVYRMAHPRSGSQE</sequence>
<keyword evidence="3 9" id="KW-0132">Cell division</keyword>
<evidence type="ECO:0000259" key="12">
    <source>
        <dbReference type="PROSITE" id="PS51900"/>
    </source>
</evidence>
<dbReference type="PROSITE" id="PS51900">
    <property type="entry name" value="CB"/>
    <property type="match status" value="1"/>
</dbReference>
<reference evidence="13" key="1">
    <citation type="journal article" date="2021" name="PeerJ">
        <title>Extensive microbial diversity within the chicken gut microbiome revealed by metagenomics and culture.</title>
        <authorList>
            <person name="Gilroy R."/>
            <person name="Ravi A."/>
            <person name="Getino M."/>
            <person name="Pursley I."/>
            <person name="Horton D.L."/>
            <person name="Alikhan N.F."/>
            <person name="Baker D."/>
            <person name="Gharbi K."/>
            <person name="Hall N."/>
            <person name="Watson M."/>
            <person name="Adriaenssens E.M."/>
            <person name="Foster-Nyarko E."/>
            <person name="Jarju S."/>
            <person name="Secka A."/>
            <person name="Antonio M."/>
            <person name="Oren A."/>
            <person name="Chaudhuri R.R."/>
            <person name="La Ragione R."/>
            <person name="Hildebrand F."/>
            <person name="Pallen M.J."/>
        </authorList>
    </citation>
    <scope>NUCLEOTIDE SEQUENCE</scope>
    <source>
        <strain evidence="13">ChiHjej13B12-4958</strain>
    </source>
</reference>
<dbReference type="AlphaFoldDB" id="A0A9D2QBS0"/>
<keyword evidence="7 9" id="KW-0233">DNA recombination</keyword>
<dbReference type="CDD" id="cd00798">
    <property type="entry name" value="INT_XerDC_C"/>
    <property type="match status" value="1"/>
</dbReference>
<feature type="active site" description="O-(3'-phospho-DNA)-tyrosine intermediate" evidence="9">
    <location>
        <position position="335"/>
    </location>
</feature>
<evidence type="ECO:0000256" key="2">
    <source>
        <dbReference type="ARBA" id="ARBA00022490"/>
    </source>
</evidence>
<dbReference type="InterPro" id="IPR013762">
    <property type="entry name" value="Integrase-like_cat_sf"/>
</dbReference>
<evidence type="ECO:0000259" key="11">
    <source>
        <dbReference type="PROSITE" id="PS51898"/>
    </source>
</evidence>
<dbReference type="Proteomes" id="UP000823858">
    <property type="component" value="Unassembled WGS sequence"/>
</dbReference>
<dbReference type="InterPro" id="IPR002104">
    <property type="entry name" value="Integrase_catalytic"/>
</dbReference>